<sequence>MTAFDPLSAPDASDVISRGTRVGTVASVLSMLFASTPETGVLHNVANPEMLRLWPLRDDDSLEAARQLAAADENARQIRDEYLLVLGFGGPIPMTERAAGLAQRNACADLDALYARHEFPTVMLRDVPLDHVGVEIAFAGHLATALALAWRTREAAACAQQAHSLGDFLDHHLGPLAARVIHGIRTQCATATYRAAALLLTGMLKESVALADFAVHADPGQATSSETDIS</sequence>
<keyword evidence="2" id="KW-1185">Reference proteome</keyword>
<evidence type="ECO:0000313" key="2">
    <source>
        <dbReference type="Proteomes" id="UP000198976"/>
    </source>
</evidence>
<dbReference type="InterPro" id="IPR036411">
    <property type="entry name" value="TorD-like_sf"/>
</dbReference>
<accession>A0ABY0V639</accession>
<dbReference type="EMBL" id="LT629792">
    <property type="protein sequence ID" value="SDT88973.1"/>
    <property type="molecule type" value="Genomic_DNA"/>
</dbReference>
<protein>
    <submittedName>
        <fullName evidence="1">Chaperone TorD involved in molybdoenzyme TorA maturation</fullName>
    </submittedName>
</protein>
<proteinExistence type="predicted"/>
<name>A0ABY0V639_9ACTO</name>
<dbReference type="RefSeq" id="WP_157886328.1">
    <property type="nucleotide sequence ID" value="NZ_LT629792.1"/>
</dbReference>
<organism evidence="1 2">
    <name type="scientific">Schaalia radingae</name>
    <dbReference type="NCBI Taxonomy" id="131110"/>
    <lineage>
        <taxon>Bacteria</taxon>
        <taxon>Bacillati</taxon>
        <taxon>Actinomycetota</taxon>
        <taxon>Actinomycetes</taxon>
        <taxon>Actinomycetales</taxon>
        <taxon>Actinomycetaceae</taxon>
        <taxon>Schaalia</taxon>
    </lineage>
</organism>
<dbReference type="InterPro" id="IPR020945">
    <property type="entry name" value="DMSO/NO3_reduct_chaperone"/>
</dbReference>
<evidence type="ECO:0000313" key="1">
    <source>
        <dbReference type="EMBL" id="SDT88973.1"/>
    </source>
</evidence>
<dbReference type="Proteomes" id="UP000198976">
    <property type="component" value="Chromosome I"/>
</dbReference>
<dbReference type="Pfam" id="PF02613">
    <property type="entry name" value="Nitrate_red_del"/>
    <property type="match status" value="1"/>
</dbReference>
<reference evidence="1 2" key="1">
    <citation type="submission" date="2016-10" db="EMBL/GenBank/DDBJ databases">
        <authorList>
            <person name="Varghese N."/>
            <person name="Submissions S."/>
        </authorList>
    </citation>
    <scope>NUCLEOTIDE SEQUENCE [LARGE SCALE GENOMIC DNA]</scope>
    <source>
        <strain evidence="1 2">DSM 9169</strain>
    </source>
</reference>
<dbReference type="SUPFAM" id="SSF89155">
    <property type="entry name" value="TorD-like"/>
    <property type="match status" value="1"/>
</dbReference>
<gene>
    <name evidence="1" type="ORF">SAMN04489714_0600</name>
</gene>
<dbReference type="Gene3D" id="1.10.3480.10">
    <property type="entry name" value="TorD-like"/>
    <property type="match status" value="1"/>
</dbReference>